<organism evidence="1">
    <name type="scientific">bioreactor metagenome</name>
    <dbReference type="NCBI Taxonomy" id="1076179"/>
    <lineage>
        <taxon>unclassified sequences</taxon>
        <taxon>metagenomes</taxon>
        <taxon>ecological metagenomes</taxon>
    </lineage>
</organism>
<dbReference type="Pfam" id="PF16459">
    <property type="entry name" value="Phage_TAC_13"/>
    <property type="match status" value="1"/>
</dbReference>
<name>A0A645J554_9ZZZZ</name>
<accession>A0A645J554</accession>
<comment type="caution">
    <text evidence="1">The sequence shown here is derived from an EMBL/GenBank/DDBJ whole genome shotgun (WGS) entry which is preliminary data.</text>
</comment>
<sequence>MNLAEIRNAGGFVPDEPLKVLVGWGGHTFDVFVKRLSFGQVENLFTSDDRSKSARMIAASVLLGEDREPITYEDAYRLDPTLAAKLIEAINTVNGKPGN</sequence>
<gene>
    <name evidence="1" type="ORF">SDC9_205523</name>
</gene>
<dbReference type="EMBL" id="VSSQ01129862">
    <property type="protein sequence ID" value="MPN57829.1"/>
    <property type="molecule type" value="Genomic_DNA"/>
</dbReference>
<dbReference type="InterPro" id="IPR024410">
    <property type="entry name" value="Phage_TAC_12"/>
</dbReference>
<reference evidence="1" key="1">
    <citation type="submission" date="2019-08" db="EMBL/GenBank/DDBJ databases">
        <authorList>
            <person name="Kucharzyk K."/>
            <person name="Murdoch R.W."/>
            <person name="Higgins S."/>
            <person name="Loffler F."/>
        </authorList>
    </citation>
    <scope>NUCLEOTIDE SEQUENCE</scope>
</reference>
<proteinExistence type="predicted"/>
<protein>
    <submittedName>
        <fullName evidence="1">Uncharacterized protein</fullName>
    </submittedName>
</protein>
<evidence type="ECO:0000313" key="1">
    <source>
        <dbReference type="EMBL" id="MPN57829.1"/>
    </source>
</evidence>
<dbReference type="AlphaFoldDB" id="A0A645J554"/>